<dbReference type="InterPro" id="IPR000310">
    <property type="entry name" value="Orn/Lys/Arg_deCO2ase_major_dom"/>
</dbReference>
<dbReference type="PANTHER" id="PTHR45229:SF3">
    <property type="entry name" value="BIODEGRADATIVE ARGININE DECARBOXYLASE"/>
    <property type="match status" value="1"/>
</dbReference>
<dbReference type="Proteomes" id="UP000010411">
    <property type="component" value="Unassembled WGS sequence"/>
</dbReference>
<feature type="region of interest" description="Disordered" evidence="1">
    <location>
        <begin position="325"/>
        <end position="419"/>
    </location>
</feature>
<dbReference type="InterPro" id="IPR015421">
    <property type="entry name" value="PyrdxlP-dep_Trfase_major"/>
</dbReference>
<feature type="domain" description="Orn/Lys/Arg decarboxylases family 1 pyridoxal-P attachment site" evidence="2">
    <location>
        <begin position="146"/>
        <end position="236"/>
    </location>
</feature>
<dbReference type="InterPro" id="IPR011193">
    <property type="entry name" value="Orn/lys/arg_de-COase"/>
</dbReference>
<dbReference type="GO" id="GO:0005829">
    <property type="term" value="C:cytosol"/>
    <property type="evidence" value="ECO:0007669"/>
    <property type="project" value="TreeGrafter"/>
</dbReference>
<evidence type="ECO:0000259" key="3">
    <source>
        <dbReference type="Pfam" id="PF03709"/>
    </source>
</evidence>
<dbReference type="GO" id="GO:0030170">
    <property type="term" value="F:pyridoxal phosphate binding"/>
    <property type="evidence" value="ECO:0007669"/>
    <property type="project" value="TreeGrafter"/>
</dbReference>
<dbReference type="AlphaFoldDB" id="L1KXH5"/>
<evidence type="ECO:0000313" key="4">
    <source>
        <dbReference type="EMBL" id="EKX65282.1"/>
    </source>
</evidence>
<dbReference type="InterPro" id="IPR015424">
    <property type="entry name" value="PyrdxlP-dep_Trfase"/>
</dbReference>
<feature type="compositionally biased region" description="Polar residues" evidence="1">
    <location>
        <begin position="410"/>
        <end position="419"/>
    </location>
</feature>
<evidence type="ECO:0000313" key="5">
    <source>
        <dbReference type="Proteomes" id="UP000010411"/>
    </source>
</evidence>
<feature type="compositionally biased region" description="Polar residues" evidence="1">
    <location>
        <begin position="345"/>
        <end position="363"/>
    </location>
</feature>
<dbReference type="GO" id="GO:0008792">
    <property type="term" value="F:arginine decarboxylase activity"/>
    <property type="evidence" value="ECO:0007669"/>
    <property type="project" value="TreeGrafter"/>
</dbReference>
<comment type="caution">
    <text evidence="4">The sequence shown here is derived from an EMBL/GenBank/DDBJ whole genome shotgun (WGS) entry which is preliminary data.</text>
</comment>
<protein>
    <submittedName>
        <fullName evidence="4">Orn/Lys/Arg decarboxylase, major domain protein</fullName>
    </submittedName>
</protein>
<dbReference type="Gene3D" id="3.40.50.2300">
    <property type="match status" value="1"/>
</dbReference>
<dbReference type="PANTHER" id="PTHR45229">
    <property type="entry name" value="CONSTITUTIVE ORNITHINE DECARBOXYLASE"/>
    <property type="match status" value="1"/>
</dbReference>
<name>L1KXH5_9ACTN</name>
<keyword evidence="5" id="KW-1185">Reference proteome</keyword>
<accession>L1KXH5</accession>
<dbReference type="SUPFAM" id="SSF53383">
    <property type="entry name" value="PLP-dependent transferases"/>
    <property type="match status" value="1"/>
</dbReference>
<organism evidence="4 5">
    <name type="scientific">Streptomyces ipomoeae 91-03</name>
    <dbReference type="NCBI Taxonomy" id="698759"/>
    <lineage>
        <taxon>Bacteria</taxon>
        <taxon>Bacillati</taxon>
        <taxon>Actinomycetota</taxon>
        <taxon>Actinomycetes</taxon>
        <taxon>Kitasatosporales</taxon>
        <taxon>Streptomycetaceae</taxon>
        <taxon>Streptomyces</taxon>
    </lineage>
</organism>
<reference evidence="4 5" key="1">
    <citation type="submission" date="2012-11" db="EMBL/GenBank/DDBJ databases">
        <authorList>
            <person name="Huguet-Tapia J.C."/>
            <person name="Durkin A.S."/>
            <person name="Pettis G.S."/>
            <person name="Badger J.H."/>
        </authorList>
    </citation>
    <scope>NUCLEOTIDE SEQUENCE [LARGE SCALE GENOMIC DNA]</scope>
    <source>
        <strain evidence="4 5">91-03</strain>
    </source>
</reference>
<dbReference type="InterPro" id="IPR005308">
    <property type="entry name" value="OKR_de-COase_N"/>
</dbReference>
<dbReference type="EMBL" id="AEJC01000300">
    <property type="protein sequence ID" value="EKX65282.1"/>
    <property type="molecule type" value="Genomic_DNA"/>
</dbReference>
<feature type="compositionally biased region" description="Pro residues" evidence="1">
    <location>
        <begin position="374"/>
        <end position="390"/>
    </location>
</feature>
<dbReference type="Pfam" id="PF01276">
    <property type="entry name" value="OKR_DC_1"/>
    <property type="match status" value="1"/>
</dbReference>
<dbReference type="Pfam" id="PF03709">
    <property type="entry name" value="OKR_DC_1_N"/>
    <property type="match status" value="1"/>
</dbReference>
<feature type="region of interest" description="Disordered" evidence="1">
    <location>
        <begin position="268"/>
        <end position="295"/>
    </location>
</feature>
<proteinExistence type="predicted"/>
<evidence type="ECO:0000259" key="2">
    <source>
        <dbReference type="Pfam" id="PF01276"/>
    </source>
</evidence>
<feature type="domain" description="Orn/Lys/Arg decarboxylase N-terminal" evidence="3">
    <location>
        <begin position="25"/>
        <end position="140"/>
    </location>
</feature>
<dbReference type="PATRIC" id="fig|698759.3.peg.4133"/>
<dbReference type="Gene3D" id="3.40.640.10">
    <property type="entry name" value="Type I PLP-dependent aspartate aminotransferase-like (Major domain)"/>
    <property type="match status" value="1"/>
</dbReference>
<dbReference type="GO" id="GO:0006527">
    <property type="term" value="P:L-arginine catabolic process"/>
    <property type="evidence" value="ECO:0007669"/>
    <property type="project" value="TreeGrafter"/>
</dbReference>
<sequence>MMADSRILVAVREHPQDEGAGAEQLVKIREAIESAGFGTRWAVSAADAEAVLRTEAGLAAALVAWDLPPGPGADSEPGGAAVLRRIGRRFQDLPVFLVMTDEDMRNLPLWVSESVVGYVWPLEDTPAFIAGRITTAARAYREAVLPPFFRALRRFDDAHEYSWHTPAHSGGVAFLKSPVGRAFHDYFGERLLRSDLSISVGELGSLFEHTGPIGEAEHNAARVFGSDHTYFVCTATHCNGWSPLQRHARRDRAVDVLPQVVCRPRRLGAGRCTDPHPQRLRPRRATAPAETEAGSVTARIAANPLAGDALPSGAQYAVFTNSTTTASVTTQWRRPARSPPARPGCTSTRRGSPTPASIRSTPAATACRWARTPSPAPNVPPSSRPSPPTSCWPRCRRAPWCTSGRRPGPRSNTTGSTRR</sequence>
<gene>
    <name evidence="4" type="ORF">STRIP9103_09252</name>
</gene>
<evidence type="ECO:0000256" key="1">
    <source>
        <dbReference type="SAM" id="MobiDB-lite"/>
    </source>
</evidence>